<dbReference type="STRING" id="1445510.YC6258_04499"/>
<keyword evidence="3" id="KW-1185">Reference proteome</keyword>
<organism evidence="2 3">
    <name type="scientific">Gynuella sunshinyii YC6258</name>
    <dbReference type="NCBI Taxonomy" id="1445510"/>
    <lineage>
        <taxon>Bacteria</taxon>
        <taxon>Pseudomonadati</taxon>
        <taxon>Pseudomonadota</taxon>
        <taxon>Gammaproteobacteria</taxon>
        <taxon>Oceanospirillales</taxon>
        <taxon>Saccharospirillaceae</taxon>
        <taxon>Gynuella</taxon>
    </lineage>
</organism>
<feature type="transmembrane region" description="Helical" evidence="1">
    <location>
        <begin position="12"/>
        <end position="30"/>
    </location>
</feature>
<evidence type="ECO:0000256" key="1">
    <source>
        <dbReference type="SAM" id="Phobius"/>
    </source>
</evidence>
<evidence type="ECO:0000313" key="3">
    <source>
        <dbReference type="Proteomes" id="UP000032266"/>
    </source>
</evidence>
<accession>A0A0C5VQJ1</accession>
<dbReference type="AlphaFoldDB" id="A0A0C5VQJ1"/>
<dbReference type="KEGG" id="gsn:YC6258_04499"/>
<keyword evidence="1" id="KW-0812">Transmembrane</keyword>
<name>A0A0C5VQJ1_9GAMM</name>
<evidence type="ECO:0000313" key="2">
    <source>
        <dbReference type="EMBL" id="AJQ96531.1"/>
    </source>
</evidence>
<sequence length="37" mass="4376">MNLILVNHCEEMHLFLNKCGILLIILNYYLQKIIAKC</sequence>
<keyword evidence="1" id="KW-0472">Membrane</keyword>
<dbReference type="Proteomes" id="UP000032266">
    <property type="component" value="Chromosome"/>
</dbReference>
<keyword evidence="1" id="KW-1133">Transmembrane helix</keyword>
<dbReference type="HOGENOM" id="CLU_3344245_0_0_6"/>
<reference evidence="2 3" key="1">
    <citation type="submission" date="2014-01" db="EMBL/GenBank/DDBJ databases">
        <title>Full genme sequencing of cellulolytic bacterium Gynuella sunshinyii YC6258T gen. nov., sp. nov.</title>
        <authorList>
            <person name="Khan H."/>
            <person name="Chung E.J."/>
            <person name="Chung Y.R."/>
        </authorList>
    </citation>
    <scope>NUCLEOTIDE SEQUENCE [LARGE SCALE GENOMIC DNA]</scope>
    <source>
        <strain evidence="2 3">YC6258</strain>
    </source>
</reference>
<proteinExistence type="predicted"/>
<gene>
    <name evidence="2" type="ORF">YC6258_04499</name>
</gene>
<protein>
    <submittedName>
        <fullName evidence="2">Uncharacterized protein</fullName>
    </submittedName>
</protein>
<dbReference type="EMBL" id="CP007142">
    <property type="protein sequence ID" value="AJQ96531.1"/>
    <property type="molecule type" value="Genomic_DNA"/>
</dbReference>